<evidence type="ECO:0000313" key="2">
    <source>
        <dbReference type="EMBL" id="MBG0569010.1"/>
    </source>
</evidence>
<feature type="region of interest" description="Disordered" evidence="1">
    <location>
        <begin position="18"/>
        <end position="40"/>
    </location>
</feature>
<dbReference type="RefSeq" id="WP_196420777.1">
    <property type="nucleotide sequence ID" value="NZ_JADQTO010000050.1"/>
</dbReference>
<evidence type="ECO:0000256" key="1">
    <source>
        <dbReference type="SAM" id="MobiDB-lite"/>
    </source>
</evidence>
<name>A0A931G397_9ACTN</name>
<proteinExistence type="predicted"/>
<feature type="region of interest" description="Disordered" evidence="1">
    <location>
        <begin position="129"/>
        <end position="154"/>
    </location>
</feature>
<keyword evidence="3" id="KW-1185">Reference proteome</keyword>
<accession>A0A931G397</accession>
<organism evidence="2 3">
    <name type="scientific">Actinoplanes aureus</name>
    <dbReference type="NCBI Taxonomy" id="2792083"/>
    <lineage>
        <taxon>Bacteria</taxon>
        <taxon>Bacillati</taxon>
        <taxon>Actinomycetota</taxon>
        <taxon>Actinomycetes</taxon>
        <taxon>Micromonosporales</taxon>
        <taxon>Micromonosporaceae</taxon>
        <taxon>Actinoplanes</taxon>
    </lineage>
</organism>
<evidence type="ECO:0000313" key="3">
    <source>
        <dbReference type="Proteomes" id="UP000598146"/>
    </source>
</evidence>
<gene>
    <name evidence="2" type="ORF">I4J89_47130</name>
</gene>
<dbReference type="EMBL" id="JADQTO010000050">
    <property type="protein sequence ID" value="MBG0569010.1"/>
    <property type="molecule type" value="Genomic_DNA"/>
</dbReference>
<reference evidence="2" key="1">
    <citation type="submission" date="2020-11" db="EMBL/GenBank/DDBJ databases">
        <title>Isolation and identification of active actinomycetes.</title>
        <authorList>
            <person name="Sun X."/>
        </authorList>
    </citation>
    <scope>NUCLEOTIDE SEQUENCE</scope>
    <source>
        <strain evidence="2">NEAU-A11</strain>
    </source>
</reference>
<dbReference type="AlphaFoldDB" id="A0A931G397"/>
<sequence length="177" mass="17914">MASLGFLVGIAAVGCTSEASPDPTVPSASQSKPSAATIPDATTAGRDAIAAYRGMWQAYTAALAIPDPAYPDLARYADGEALDVLTEGVQETKDGGLKGTGGVVVSPEVTSAAPVDAPTEVQITDCLDSSGSQIVRASPGPPYSDSPGGKRRAEASVRWQPSGWKVSSFGVLEVGTC</sequence>
<dbReference type="Proteomes" id="UP000598146">
    <property type="component" value="Unassembled WGS sequence"/>
</dbReference>
<comment type="caution">
    <text evidence="2">The sequence shown here is derived from an EMBL/GenBank/DDBJ whole genome shotgun (WGS) entry which is preliminary data.</text>
</comment>
<protein>
    <recommendedName>
        <fullName evidence="4">Secreted protein/lipoprotein</fullName>
    </recommendedName>
</protein>
<evidence type="ECO:0008006" key="4">
    <source>
        <dbReference type="Google" id="ProtNLM"/>
    </source>
</evidence>